<sequence length="120" mass="13657">MQIVLFYGYGEFTSENKLFRITSPETFPALRESKRSRADRKDVISSKSLLVSVKPREKSRTALGAEGESRIVKYLRISSPLELKILTVKIFGIAKESRPGCNRNVHSYAIQCLNHRKPIC</sequence>
<reference evidence="1" key="1">
    <citation type="journal article" date="2023" name="G3 (Bethesda)">
        <title>A reference genome for the long-term kleptoplast-retaining sea slug Elysia crispata morphotype clarki.</title>
        <authorList>
            <person name="Eastman K.E."/>
            <person name="Pendleton A.L."/>
            <person name="Shaikh M.A."/>
            <person name="Suttiyut T."/>
            <person name="Ogas R."/>
            <person name="Tomko P."/>
            <person name="Gavelis G."/>
            <person name="Widhalm J.R."/>
            <person name="Wisecaver J.H."/>
        </authorList>
    </citation>
    <scope>NUCLEOTIDE SEQUENCE</scope>
    <source>
        <strain evidence="1">ECLA1</strain>
    </source>
</reference>
<gene>
    <name evidence="1" type="ORF">RRG08_059085</name>
</gene>
<evidence type="ECO:0000313" key="2">
    <source>
        <dbReference type="Proteomes" id="UP001283361"/>
    </source>
</evidence>
<accession>A0AAE1B843</accession>
<evidence type="ECO:0000313" key="1">
    <source>
        <dbReference type="EMBL" id="KAK3801383.1"/>
    </source>
</evidence>
<dbReference type="Proteomes" id="UP001283361">
    <property type="component" value="Unassembled WGS sequence"/>
</dbReference>
<dbReference type="EMBL" id="JAWDGP010000325">
    <property type="protein sequence ID" value="KAK3801383.1"/>
    <property type="molecule type" value="Genomic_DNA"/>
</dbReference>
<name>A0AAE1B843_9GAST</name>
<organism evidence="1 2">
    <name type="scientific">Elysia crispata</name>
    <name type="common">lettuce slug</name>
    <dbReference type="NCBI Taxonomy" id="231223"/>
    <lineage>
        <taxon>Eukaryota</taxon>
        <taxon>Metazoa</taxon>
        <taxon>Spiralia</taxon>
        <taxon>Lophotrochozoa</taxon>
        <taxon>Mollusca</taxon>
        <taxon>Gastropoda</taxon>
        <taxon>Heterobranchia</taxon>
        <taxon>Euthyneura</taxon>
        <taxon>Panpulmonata</taxon>
        <taxon>Sacoglossa</taxon>
        <taxon>Placobranchoidea</taxon>
        <taxon>Plakobranchidae</taxon>
        <taxon>Elysia</taxon>
    </lineage>
</organism>
<protein>
    <submittedName>
        <fullName evidence="1">Uncharacterized protein</fullName>
    </submittedName>
</protein>
<comment type="caution">
    <text evidence="1">The sequence shown here is derived from an EMBL/GenBank/DDBJ whole genome shotgun (WGS) entry which is preliminary data.</text>
</comment>
<proteinExistence type="predicted"/>
<keyword evidence="2" id="KW-1185">Reference proteome</keyword>
<dbReference type="AlphaFoldDB" id="A0AAE1B843"/>